<reference evidence="4" key="1">
    <citation type="journal article" date="2023" name="Plant J.">
        <title>Genome sequences and population genomics provide insights into the demographic history, inbreeding, and mutation load of two 'living fossil' tree species of Dipteronia.</title>
        <authorList>
            <person name="Feng Y."/>
            <person name="Comes H.P."/>
            <person name="Chen J."/>
            <person name="Zhu S."/>
            <person name="Lu R."/>
            <person name="Zhang X."/>
            <person name="Li P."/>
            <person name="Qiu J."/>
            <person name="Olsen K.M."/>
            <person name="Qiu Y."/>
        </authorList>
    </citation>
    <scope>NUCLEOTIDE SEQUENCE</scope>
    <source>
        <strain evidence="4">NBL</strain>
    </source>
</reference>
<dbReference type="InterPro" id="IPR036514">
    <property type="entry name" value="SGNH_hydro_sf"/>
</dbReference>
<evidence type="ECO:0000313" key="4">
    <source>
        <dbReference type="EMBL" id="KAK3228471.1"/>
    </source>
</evidence>
<sequence>MIIGYGSLHKRACQATCNGPETNKARGGLGVENVLITALEPICCLPAATANNSHQKCIEFFNSAAQFHNLLLKQAVKKLNTDTDNNSASRFIILNIHKSFMSALNQKHFKVKGQRGHYDSIKLFVFGDSYVDTENLGKCFPSWKETVFRETVRTVLRWSCLDRLHSFVFWYKISFTFREEKYYKKIRTRIRDELCIWSDRCLQNIGGSTKHDDPD</sequence>
<evidence type="ECO:0000256" key="1">
    <source>
        <dbReference type="ARBA" id="ARBA00022801"/>
    </source>
</evidence>
<gene>
    <name evidence="4" type="ORF">Dsin_000352</name>
</gene>
<dbReference type="AlphaFoldDB" id="A0AAE0EHG1"/>
<dbReference type="GO" id="GO:0016787">
    <property type="term" value="F:hydrolase activity"/>
    <property type="evidence" value="ECO:0007669"/>
    <property type="project" value="UniProtKB-KW"/>
</dbReference>
<comment type="caution">
    <text evidence="4">The sequence shown here is derived from an EMBL/GenBank/DDBJ whole genome shotgun (WGS) entry which is preliminary data.</text>
</comment>
<dbReference type="EMBL" id="JANJYJ010000001">
    <property type="protein sequence ID" value="KAK3228471.1"/>
    <property type="molecule type" value="Genomic_DNA"/>
</dbReference>
<dbReference type="Proteomes" id="UP001281410">
    <property type="component" value="Unassembled WGS sequence"/>
</dbReference>
<accession>A0AAE0EHG1</accession>
<evidence type="ECO:0000256" key="2">
    <source>
        <dbReference type="ARBA" id="ARBA00022963"/>
    </source>
</evidence>
<dbReference type="PANTHER" id="PTHR46020">
    <property type="entry name" value="OSJNBB0059K02.9 PROTEIN"/>
    <property type="match status" value="1"/>
</dbReference>
<keyword evidence="2" id="KW-0442">Lipid degradation</keyword>
<dbReference type="Gene3D" id="3.40.50.1110">
    <property type="entry name" value="SGNH hydrolase"/>
    <property type="match status" value="1"/>
</dbReference>
<organism evidence="4 5">
    <name type="scientific">Dipteronia sinensis</name>
    <dbReference type="NCBI Taxonomy" id="43782"/>
    <lineage>
        <taxon>Eukaryota</taxon>
        <taxon>Viridiplantae</taxon>
        <taxon>Streptophyta</taxon>
        <taxon>Embryophyta</taxon>
        <taxon>Tracheophyta</taxon>
        <taxon>Spermatophyta</taxon>
        <taxon>Magnoliopsida</taxon>
        <taxon>eudicotyledons</taxon>
        <taxon>Gunneridae</taxon>
        <taxon>Pentapetalae</taxon>
        <taxon>rosids</taxon>
        <taxon>malvids</taxon>
        <taxon>Sapindales</taxon>
        <taxon>Sapindaceae</taxon>
        <taxon>Hippocastanoideae</taxon>
        <taxon>Acereae</taxon>
        <taxon>Dipteronia</taxon>
    </lineage>
</organism>
<evidence type="ECO:0000256" key="3">
    <source>
        <dbReference type="ARBA" id="ARBA00023098"/>
    </source>
</evidence>
<keyword evidence="1" id="KW-0378">Hydrolase</keyword>
<proteinExistence type="predicted"/>
<dbReference type="GO" id="GO:0016042">
    <property type="term" value="P:lipid catabolic process"/>
    <property type="evidence" value="ECO:0007669"/>
    <property type="project" value="UniProtKB-KW"/>
</dbReference>
<keyword evidence="5" id="KW-1185">Reference proteome</keyword>
<name>A0AAE0EHG1_9ROSI</name>
<evidence type="ECO:0000313" key="5">
    <source>
        <dbReference type="Proteomes" id="UP001281410"/>
    </source>
</evidence>
<dbReference type="PANTHER" id="PTHR46020:SF4">
    <property type="entry name" value="OS04G0650200 PROTEIN"/>
    <property type="match status" value="1"/>
</dbReference>
<keyword evidence="3" id="KW-0443">Lipid metabolism</keyword>
<protein>
    <submittedName>
        <fullName evidence="4">Uncharacterized protein</fullName>
    </submittedName>
</protein>